<proteinExistence type="predicted"/>
<organism evidence="2 3">
    <name type="scientific">Drosophila albomicans</name>
    <name type="common">Fruit fly</name>
    <dbReference type="NCBI Taxonomy" id="7291"/>
    <lineage>
        <taxon>Eukaryota</taxon>
        <taxon>Metazoa</taxon>
        <taxon>Ecdysozoa</taxon>
        <taxon>Arthropoda</taxon>
        <taxon>Hexapoda</taxon>
        <taxon>Insecta</taxon>
        <taxon>Pterygota</taxon>
        <taxon>Neoptera</taxon>
        <taxon>Endopterygota</taxon>
        <taxon>Diptera</taxon>
        <taxon>Brachycera</taxon>
        <taxon>Muscomorpha</taxon>
        <taxon>Ephydroidea</taxon>
        <taxon>Drosophilidae</taxon>
        <taxon>Drosophila</taxon>
    </lineage>
</organism>
<gene>
    <name evidence="3" type="primary">LOC127565601</name>
</gene>
<dbReference type="GeneID" id="127565601"/>
<reference evidence="3" key="1">
    <citation type="submission" date="2025-08" db="UniProtKB">
        <authorList>
            <consortium name="RefSeq"/>
        </authorList>
    </citation>
    <scope>IDENTIFICATION</scope>
    <source>
        <strain evidence="3">15112-1751.03</strain>
        <tissue evidence="3">Whole Adult</tissue>
    </source>
</reference>
<keyword evidence="1" id="KW-0732">Signal</keyword>
<accession>A0A9C6WF72</accession>
<keyword evidence="2" id="KW-1185">Reference proteome</keyword>
<evidence type="ECO:0000256" key="1">
    <source>
        <dbReference type="SAM" id="SignalP"/>
    </source>
</evidence>
<dbReference type="RefSeq" id="XP_051860863.1">
    <property type="nucleotide sequence ID" value="XM_052004903.1"/>
</dbReference>
<evidence type="ECO:0000313" key="3">
    <source>
        <dbReference type="RefSeq" id="XP_051860863.1"/>
    </source>
</evidence>
<dbReference type="AlphaFoldDB" id="A0A9C6WF72"/>
<sequence length="100" mass="10744">MEPISLCFLVLLLFWLLIFLVYRCAACGDDCETQETPQLKKTDTALTVLELAADVMNTSNNDSYEAEADFAVSVIEVAAEVITASSDCGCDGASMGSNCF</sequence>
<name>A0A9C6WF72_DROAB</name>
<feature type="chain" id="PRO_5038723174" evidence="1">
    <location>
        <begin position="27"/>
        <end position="100"/>
    </location>
</feature>
<protein>
    <submittedName>
        <fullName evidence="3">Uncharacterized protein LOC127565601</fullName>
    </submittedName>
</protein>
<feature type="signal peptide" evidence="1">
    <location>
        <begin position="1"/>
        <end position="26"/>
    </location>
</feature>
<dbReference type="Proteomes" id="UP000515160">
    <property type="component" value="Chromosome 3"/>
</dbReference>
<evidence type="ECO:0000313" key="2">
    <source>
        <dbReference type="Proteomes" id="UP000515160"/>
    </source>
</evidence>